<evidence type="ECO:0000313" key="1">
    <source>
        <dbReference type="EMBL" id="WAJ29347.1"/>
    </source>
</evidence>
<keyword evidence="2" id="KW-1185">Reference proteome</keyword>
<gene>
    <name evidence="1" type="ORF">OXU80_03675</name>
</gene>
<reference evidence="1" key="1">
    <citation type="submission" date="2022-11" db="EMBL/GenBank/DDBJ databases">
        <title>beta-Carotene-producing bacterium, Jeongeuplla avenae sp. nov., alleviates the salt stress of Arabidopsis seedlings.</title>
        <authorList>
            <person name="Jiang L."/>
            <person name="Lee J."/>
        </authorList>
    </citation>
    <scope>NUCLEOTIDE SEQUENCE</scope>
    <source>
        <strain evidence="1">DY_R2A_6</strain>
    </source>
</reference>
<dbReference type="Proteomes" id="UP001163223">
    <property type="component" value="Chromosome"/>
</dbReference>
<organism evidence="1 2">
    <name type="scientific">Antarcticirhabdus aurantiaca</name>
    <dbReference type="NCBI Taxonomy" id="2606717"/>
    <lineage>
        <taxon>Bacteria</taxon>
        <taxon>Pseudomonadati</taxon>
        <taxon>Pseudomonadota</taxon>
        <taxon>Alphaproteobacteria</taxon>
        <taxon>Hyphomicrobiales</taxon>
        <taxon>Aurantimonadaceae</taxon>
        <taxon>Antarcticirhabdus</taxon>
    </lineage>
</organism>
<dbReference type="EMBL" id="CP113520">
    <property type="protein sequence ID" value="WAJ29347.1"/>
    <property type="molecule type" value="Genomic_DNA"/>
</dbReference>
<protein>
    <submittedName>
        <fullName evidence="1">HAD hydrolase-like protein</fullName>
    </submittedName>
</protein>
<evidence type="ECO:0000313" key="2">
    <source>
        <dbReference type="Proteomes" id="UP001163223"/>
    </source>
</evidence>
<name>A0ACD4NRB3_9HYPH</name>
<sequence length="226" mass="23909">MTLPPPTILLDLDGTIIDSEPGIVSSCRAAIESLGLAMPERTEIARLIGPPITDVMAYLLEGQGEHRVEEAVAAYREDYGRRGILDCAPYPGIEQALGTLHTGGARLVLATSKRRDFAVRILDRLGFSPLFSAVYGSSLGAASAHKDAMIAGIVRDLALDPSDAVMVGDRRFDVAGAHANAIRAIGVLWGYGTADELTAAGAERLITDTRELTLDTVARTLGRSPG</sequence>
<proteinExistence type="predicted"/>
<accession>A0ACD4NRB3</accession>